<keyword evidence="2" id="KW-1185">Reference proteome</keyword>
<organism evidence="1 2">
    <name type="scientific">Plebeiibacterium sediminum</name>
    <dbReference type="NCBI Taxonomy" id="2992112"/>
    <lineage>
        <taxon>Bacteria</taxon>
        <taxon>Pseudomonadati</taxon>
        <taxon>Bacteroidota</taxon>
        <taxon>Bacteroidia</taxon>
        <taxon>Marinilabiliales</taxon>
        <taxon>Marinilabiliaceae</taxon>
        <taxon>Plebeiibacterium</taxon>
    </lineage>
</organism>
<dbReference type="Proteomes" id="UP001209229">
    <property type="component" value="Unassembled WGS sequence"/>
</dbReference>
<protein>
    <submittedName>
        <fullName evidence="1">DUF6266 family protein</fullName>
    </submittedName>
</protein>
<evidence type="ECO:0000313" key="1">
    <source>
        <dbReference type="EMBL" id="MCW3786135.1"/>
    </source>
</evidence>
<sequence length="221" mass="24585">MGKIDKGILGGFSGKVGNVIGSTWKGISYMKSKPASNNKKASEKQIIHRARFMYAAKFLQRLQPVIEVGYRMHDRCKTARNEAMSEFLNYTLTGDYPMFKVNYNRLRLAKGSLELPADYSVALVDNRALIKWSVDSNSEDDQSEDKLLAQLLENNVLLVSIADGCEPKYTMRKFKRKDGSGDIGLPNAPSGTEVHCYLAFIANDDSMRVSNSIYVGSVIAP</sequence>
<dbReference type="Pfam" id="PF19781">
    <property type="entry name" value="DUF6266"/>
    <property type="match status" value="1"/>
</dbReference>
<comment type="caution">
    <text evidence="1">The sequence shown here is derived from an EMBL/GenBank/DDBJ whole genome shotgun (WGS) entry which is preliminary data.</text>
</comment>
<proteinExistence type="predicted"/>
<gene>
    <name evidence="1" type="ORF">OM075_06620</name>
</gene>
<dbReference type="InterPro" id="IPR046233">
    <property type="entry name" value="DUF6266"/>
</dbReference>
<accession>A0AAE3SE83</accession>
<reference evidence="1" key="1">
    <citation type="submission" date="2022-10" db="EMBL/GenBank/DDBJ databases">
        <authorList>
            <person name="Yu W.X."/>
        </authorList>
    </citation>
    <scope>NUCLEOTIDE SEQUENCE</scope>
    <source>
        <strain evidence="1">AAT</strain>
    </source>
</reference>
<dbReference type="EMBL" id="JAPDPJ010000010">
    <property type="protein sequence ID" value="MCW3786135.1"/>
    <property type="molecule type" value="Genomic_DNA"/>
</dbReference>
<dbReference type="AlphaFoldDB" id="A0AAE3SE83"/>
<dbReference type="RefSeq" id="WP_301189705.1">
    <property type="nucleotide sequence ID" value="NZ_JAPDPJ010000010.1"/>
</dbReference>
<evidence type="ECO:0000313" key="2">
    <source>
        <dbReference type="Proteomes" id="UP001209229"/>
    </source>
</evidence>
<name>A0AAE3SE83_9BACT</name>